<evidence type="ECO:0000313" key="1">
    <source>
        <dbReference type="EMBL" id="CAH1437620.1"/>
    </source>
</evidence>
<comment type="caution">
    <text evidence="1">The sequence shown here is derived from an EMBL/GenBank/DDBJ whole genome shotgun (WGS) entry which is preliminary data.</text>
</comment>
<keyword evidence="2" id="KW-1185">Reference proteome</keyword>
<dbReference type="AlphaFoldDB" id="A0AAU9NII1"/>
<reference evidence="1 2" key="1">
    <citation type="submission" date="2022-01" db="EMBL/GenBank/DDBJ databases">
        <authorList>
            <person name="Xiong W."/>
            <person name="Schranz E."/>
        </authorList>
    </citation>
    <scope>NUCLEOTIDE SEQUENCE [LARGE SCALE GENOMIC DNA]</scope>
</reference>
<name>A0AAU9NII1_9ASTR</name>
<sequence>MKIGKLFQIKKIRKAEDFAKPKFQKEFHFFQTTSIDAFSPSLLNFNLTFDWWTGFWKATARVLNLRSISARWDKSD</sequence>
<proteinExistence type="predicted"/>
<protein>
    <submittedName>
        <fullName evidence="1">Uncharacterized protein</fullName>
    </submittedName>
</protein>
<organism evidence="1 2">
    <name type="scientific">Lactuca virosa</name>
    <dbReference type="NCBI Taxonomy" id="75947"/>
    <lineage>
        <taxon>Eukaryota</taxon>
        <taxon>Viridiplantae</taxon>
        <taxon>Streptophyta</taxon>
        <taxon>Embryophyta</taxon>
        <taxon>Tracheophyta</taxon>
        <taxon>Spermatophyta</taxon>
        <taxon>Magnoliopsida</taxon>
        <taxon>eudicotyledons</taxon>
        <taxon>Gunneridae</taxon>
        <taxon>Pentapetalae</taxon>
        <taxon>asterids</taxon>
        <taxon>campanulids</taxon>
        <taxon>Asterales</taxon>
        <taxon>Asteraceae</taxon>
        <taxon>Cichorioideae</taxon>
        <taxon>Cichorieae</taxon>
        <taxon>Lactucinae</taxon>
        <taxon>Lactuca</taxon>
    </lineage>
</organism>
<dbReference type="Proteomes" id="UP001157418">
    <property type="component" value="Unassembled WGS sequence"/>
</dbReference>
<accession>A0AAU9NII1</accession>
<gene>
    <name evidence="1" type="ORF">LVIROSA_LOCUS23934</name>
</gene>
<evidence type="ECO:0000313" key="2">
    <source>
        <dbReference type="Proteomes" id="UP001157418"/>
    </source>
</evidence>
<dbReference type="EMBL" id="CAKMRJ010004445">
    <property type="protein sequence ID" value="CAH1437620.1"/>
    <property type="molecule type" value="Genomic_DNA"/>
</dbReference>